<evidence type="ECO:0000256" key="1">
    <source>
        <dbReference type="SAM" id="Phobius"/>
    </source>
</evidence>
<protein>
    <submittedName>
        <fullName evidence="2">Putative Carbon monoxide dehydrogenase subunit G</fullName>
    </submittedName>
</protein>
<organism evidence="2">
    <name type="scientific">mine drainage metagenome</name>
    <dbReference type="NCBI Taxonomy" id="410659"/>
    <lineage>
        <taxon>unclassified sequences</taxon>
        <taxon>metagenomes</taxon>
        <taxon>ecological metagenomes</taxon>
    </lineage>
</organism>
<accession>E6PPQ5</accession>
<keyword evidence="1" id="KW-0812">Transmembrane</keyword>
<evidence type="ECO:0000313" key="2">
    <source>
        <dbReference type="EMBL" id="CBH96909.1"/>
    </source>
</evidence>
<keyword evidence="1" id="KW-1133">Transmembrane helix</keyword>
<feature type="transmembrane region" description="Helical" evidence="1">
    <location>
        <begin position="45"/>
        <end position="63"/>
    </location>
</feature>
<name>E6PPQ5_9ZZZZ</name>
<proteinExistence type="predicted"/>
<dbReference type="AlphaFoldDB" id="E6PPQ5"/>
<reference evidence="2" key="1">
    <citation type="submission" date="2009-10" db="EMBL/GenBank/DDBJ databases">
        <title>Diversity of trophic interactions inside an arsenic-rich microbial ecosystem.</title>
        <authorList>
            <person name="Bertin P.N."/>
            <person name="Heinrich-Salmeron A."/>
            <person name="Pelletier E."/>
            <person name="Goulhen-Chollet F."/>
            <person name="Arsene-Ploetze F."/>
            <person name="Gallien S."/>
            <person name="Calteau A."/>
            <person name="Vallenet D."/>
            <person name="Casiot C."/>
            <person name="Chane-Woon-Ming B."/>
            <person name="Giloteaux L."/>
            <person name="Barakat M."/>
            <person name="Bonnefoy V."/>
            <person name="Bruneel O."/>
            <person name="Chandler M."/>
            <person name="Cleiss J."/>
            <person name="Duran R."/>
            <person name="Elbaz-Poulichet F."/>
            <person name="Fonknechten N."/>
            <person name="Lauga B."/>
            <person name="Mornico D."/>
            <person name="Ortet P."/>
            <person name="Schaeffer C."/>
            <person name="Siguier P."/>
            <person name="Alexander Thil Smith A."/>
            <person name="Van Dorsselaer A."/>
            <person name="Weissenbach J."/>
            <person name="Medigue C."/>
            <person name="Le Paslier D."/>
        </authorList>
    </citation>
    <scope>NUCLEOTIDE SEQUENCE</scope>
</reference>
<comment type="caution">
    <text evidence="2">The sequence shown here is derived from an EMBL/GenBank/DDBJ whole genome shotgun (WGS) entry which is preliminary data.</text>
</comment>
<dbReference type="EMBL" id="CABM01000036">
    <property type="protein sequence ID" value="CBH96909.1"/>
    <property type="molecule type" value="Genomic_DNA"/>
</dbReference>
<keyword evidence="1" id="KW-0472">Membrane</keyword>
<gene>
    <name evidence="2" type="ORF">CARN2_1539</name>
</gene>
<sequence length="67" mass="7500">MSAVHLAARGLIEDFFSRFESAVRGEPGNASPSGMAERLWFMMPPWAWAVSTLVAVFILYWGVHGTW</sequence>